<dbReference type="EMBL" id="ML178819">
    <property type="protein sequence ID" value="TFL03906.1"/>
    <property type="molecule type" value="Genomic_DNA"/>
</dbReference>
<dbReference type="InterPro" id="IPR008271">
    <property type="entry name" value="Ser/Thr_kinase_AS"/>
</dbReference>
<dbReference type="EC" id="2.7.11.1" evidence="1"/>
<keyword evidence="5 10" id="KW-0418">Kinase</keyword>
<evidence type="ECO:0000313" key="10">
    <source>
        <dbReference type="EMBL" id="TFL03906.1"/>
    </source>
</evidence>
<organism evidence="10 11">
    <name type="scientific">Pterulicium gracile</name>
    <dbReference type="NCBI Taxonomy" id="1884261"/>
    <lineage>
        <taxon>Eukaryota</taxon>
        <taxon>Fungi</taxon>
        <taxon>Dikarya</taxon>
        <taxon>Basidiomycota</taxon>
        <taxon>Agaricomycotina</taxon>
        <taxon>Agaricomycetes</taxon>
        <taxon>Agaricomycetidae</taxon>
        <taxon>Agaricales</taxon>
        <taxon>Pleurotineae</taxon>
        <taxon>Pterulaceae</taxon>
        <taxon>Pterulicium</taxon>
    </lineage>
</organism>
<protein>
    <recommendedName>
        <fullName evidence="1">non-specific serine/threonine protein kinase</fullName>
        <ecNumber evidence="1">2.7.11.1</ecNumber>
    </recommendedName>
</protein>
<dbReference type="STRING" id="1884261.A0A5C3QPK8"/>
<dbReference type="InterPro" id="IPR050236">
    <property type="entry name" value="Ser_Thr_kinase_AGC"/>
</dbReference>
<dbReference type="GO" id="GO:0005524">
    <property type="term" value="F:ATP binding"/>
    <property type="evidence" value="ECO:0007669"/>
    <property type="project" value="UniProtKB-KW"/>
</dbReference>
<dbReference type="InterPro" id="IPR011009">
    <property type="entry name" value="Kinase-like_dom_sf"/>
</dbReference>
<keyword evidence="2" id="KW-0723">Serine/threonine-protein kinase</keyword>
<evidence type="ECO:0000256" key="3">
    <source>
        <dbReference type="ARBA" id="ARBA00022679"/>
    </source>
</evidence>
<evidence type="ECO:0000256" key="2">
    <source>
        <dbReference type="ARBA" id="ARBA00022527"/>
    </source>
</evidence>
<dbReference type="SMART" id="SM00220">
    <property type="entry name" value="S_TKc"/>
    <property type="match status" value="1"/>
</dbReference>
<evidence type="ECO:0000256" key="8">
    <source>
        <dbReference type="ARBA" id="ARBA00048679"/>
    </source>
</evidence>
<proteinExistence type="predicted"/>
<evidence type="ECO:0000256" key="7">
    <source>
        <dbReference type="ARBA" id="ARBA00047899"/>
    </source>
</evidence>
<dbReference type="Proteomes" id="UP000305067">
    <property type="component" value="Unassembled WGS sequence"/>
</dbReference>
<evidence type="ECO:0000313" key="11">
    <source>
        <dbReference type="Proteomes" id="UP000305067"/>
    </source>
</evidence>
<comment type="catalytic activity">
    <reaction evidence="7">
        <text>L-threonyl-[protein] + ATP = O-phospho-L-threonyl-[protein] + ADP + H(+)</text>
        <dbReference type="Rhea" id="RHEA:46608"/>
        <dbReference type="Rhea" id="RHEA-COMP:11060"/>
        <dbReference type="Rhea" id="RHEA-COMP:11605"/>
        <dbReference type="ChEBI" id="CHEBI:15378"/>
        <dbReference type="ChEBI" id="CHEBI:30013"/>
        <dbReference type="ChEBI" id="CHEBI:30616"/>
        <dbReference type="ChEBI" id="CHEBI:61977"/>
        <dbReference type="ChEBI" id="CHEBI:456216"/>
        <dbReference type="EC" id="2.7.11.1"/>
    </reaction>
</comment>
<dbReference type="PROSITE" id="PS00108">
    <property type="entry name" value="PROTEIN_KINASE_ST"/>
    <property type="match status" value="1"/>
</dbReference>
<accession>A0A5C3QPK8</accession>
<dbReference type="PANTHER" id="PTHR24356:SF1">
    <property type="entry name" value="SERINE_THREONINE-PROTEIN KINASE GREATWALL"/>
    <property type="match status" value="1"/>
</dbReference>
<dbReference type="SUPFAM" id="SSF56112">
    <property type="entry name" value="Protein kinase-like (PK-like)"/>
    <property type="match status" value="1"/>
</dbReference>
<name>A0A5C3QPK8_9AGAR</name>
<evidence type="ECO:0000256" key="5">
    <source>
        <dbReference type="ARBA" id="ARBA00022777"/>
    </source>
</evidence>
<reference evidence="10 11" key="1">
    <citation type="journal article" date="2019" name="Nat. Ecol. Evol.">
        <title>Megaphylogeny resolves global patterns of mushroom evolution.</title>
        <authorList>
            <person name="Varga T."/>
            <person name="Krizsan K."/>
            <person name="Foldi C."/>
            <person name="Dima B."/>
            <person name="Sanchez-Garcia M."/>
            <person name="Sanchez-Ramirez S."/>
            <person name="Szollosi G.J."/>
            <person name="Szarkandi J.G."/>
            <person name="Papp V."/>
            <person name="Albert L."/>
            <person name="Andreopoulos W."/>
            <person name="Angelini C."/>
            <person name="Antonin V."/>
            <person name="Barry K.W."/>
            <person name="Bougher N.L."/>
            <person name="Buchanan P."/>
            <person name="Buyck B."/>
            <person name="Bense V."/>
            <person name="Catcheside P."/>
            <person name="Chovatia M."/>
            <person name="Cooper J."/>
            <person name="Damon W."/>
            <person name="Desjardin D."/>
            <person name="Finy P."/>
            <person name="Geml J."/>
            <person name="Haridas S."/>
            <person name="Hughes K."/>
            <person name="Justo A."/>
            <person name="Karasinski D."/>
            <person name="Kautmanova I."/>
            <person name="Kiss B."/>
            <person name="Kocsube S."/>
            <person name="Kotiranta H."/>
            <person name="LaButti K.M."/>
            <person name="Lechner B.E."/>
            <person name="Liimatainen K."/>
            <person name="Lipzen A."/>
            <person name="Lukacs Z."/>
            <person name="Mihaltcheva S."/>
            <person name="Morgado L.N."/>
            <person name="Niskanen T."/>
            <person name="Noordeloos M.E."/>
            <person name="Ohm R.A."/>
            <person name="Ortiz-Santana B."/>
            <person name="Ovrebo C."/>
            <person name="Racz N."/>
            <person name="Riley R."/>
            <person name="Savchenko A."/>
            <person name="Shiryaev A."/>
            <person name="Soop K."/>
            <person name="Spirin V."/>
            <person name="Szebenyi C."/>
            <person name="Tomsovsky M."/>
            <person name="Tulloss R.E."/>
            <person name="Uehling J."/>
            <person name="Grigoriev I.V."/>
            <person name="Vagvolgyi C."/>
            <person name="Papp T."/>
            <person name="Martin F.M."/>
            <person name="Miettinen O."/>
            <person name="Hibbett D.S."/>
            <person name="Nagy L.G."/>
        </authorList>
    </citation>
    <scope>NUCLEOTIDE SEQUENCE [LARGE SCALE GENOMIC DNA]</scope>
    <source>
        <strain evidence="10 11">CBS 309.79</strain>
    </source>
</reference>
<evidence type="ECO:0000256" key="4">
    <source>
        <dbReference type="ARBA" id="ARBA00022741"/>
    </source>
</evidence>
<dbReference type="Pfam" id="PF00069">
    <property type="entry name" value="Pkinase"/>
    <property type="match status" value="1"/>
</dbReference>
<keyword evidence="3" id="KW-0808">Transferase</keyword>
<keyword evidence="11" id="KW-1185">Reference proteome</keyword>
<dbReference type="PROSITE" id="PS50011">
    <property type="entry name" value="PROTEIN_KINASE_DOM"/>
    <property type="match status" value="1"/>
</dbReference>
<dbReference type="OrthoDB" id="10252171at2759"/>
<sequence>MSPPAYDPATVSPLHAAGYCSVENDEEYPWNYGAYYEDVETATTASDEDDLSDCDPYGHTRIIEPFKLYRRGSSSNSFSAPSDGNASASSSFQHSLLYEKELDPFAVYAEPEVQPSSPVEDTTNTTPKRLKAPVFTLPSRSPSPVLTRLTVFKPKPTVSHSSNPKPTPPPTFRIPGPFIVDRLIQDSAHWRVVACHYTDSQYTSGTRTPVCIKTFKKRVIANKRMESTVASEIRAYKQLSNAEDAVGKGFVVNLHGALQDEKRVYYVMDLMCGDLLHVLKHSPEQIPENAAMWIAQTARGLKAIHSAGVIHRDLKPENLLLDNRNNIKIIDFGCSYVHPYGEPILPTKTYSSCKVGTMPYMAPEMWDNGEHEMECLPYNGAVDWWALGCIAWELEAYPSAPLFVNKQNQNWYRRVCSLHEGLQPEHLEPGELSDEAASLIVGLLRQDPSTRFGYPELKKHRYFRDSNTNSSLFSHISHRASSRAVCRGTSAVGHRITKQIVYAPTDIPHDSTDTFATTTFAWINPSGAWGKDRHLGGDV</sequence>
<dbReference type="GO" id="GO:0004674">
    <property type="term" value="F:protein serine/threonine kinase activity"/>
    <property type="evidence" value="ECO:0007669"/>
    <property type="project" value="UniProtKB-KW"/>
</dbReference>
<feature type="domain" description="Protein kinase" evidence="9">
    <location>
        <begin position="178"/>
        <end position="463"/>
    </location>
</feature>
<dbReference type="InterPro" id="IPR000719">
    <property type="entry name" value="Prot_kinase_dom"/>
</dbReference>
<evidence type="ECO:0000256" key="6">
    <source>
        <dbReference type="ARBA" id="ARBA00022840"/>
    </source>
</evidence>
<keyword evidence="6" id="KW-0067">ATP-binding</keyword>
<keyword evidence="4" id="KW-0547">Nucleotide-binding</keyword>
<dbReference type="PANTHER" id="PTHR24356">
    <property type="entry name" value="SERINE/THREONINE-PROTEIN KINASE"/>
    <property type="match status" value="1"/>
</dbReference>
<dbReference type="Gene3D" id="1.10.510.10">
    <property type="entry name" value="Transferase(Phosphotransferase) domain 1"/>
    <property type="match status" value="1"/>
</dbReference>
<dbReference type="AlphaFoldDB" id="A0A5C3QPK8"/>
<gene>
    <name evidence="10" type="ORF">BDV98DRAFT_352751</name>
</gene>
<evidence type="ECO:0000259" key="9">
    <source>
        <dbReference type="PROSITE" id="PS50011"/>
    </source>
</evidence>
<evidence type="ECO:0000256" key="1">
    <source>
        <dbReference type="ARBA" id="ARBA00012513"/>
    </source>
</evidence>
<comment type="catalytic activity">
    <reaction evidence="8">
        <text>L-seryl-[protein] + ATP = O-phospho-L-seryl-[protein] + ADP + H(+)</text>
        <dbReference type="Rhea" id="RHEA:17989"/>
        <dbReference type="Rhea" id="RHEA-COMP:9863"/>
        <dbReference type="Rhea" id="RHEA-COMP:11604"/>
        <dbReference type="ChEBI" id="CHEBI:15378"/>
        <dbReference type="ChEBI" id="CHEBI:29999"/>
        <dbReference type="ChEBI" id="CHEBI:30616"/>
        <dbReference type="ChEBI" id="CHEBI:83421"/>
        <dbReference type="ChEBI" id="CHEBI:456216"/>
        <dbReference type="EC" id="2.7.11.1"/>
    </reaction>
</comment>